<proteinExistence type="predicted"/>
<sequence>MDSLNNIDFKKLASQQKSIQMKMRLLALAHFKDGHSRTQIAKFLKVSRTSVNKWVQTFLEEGLDGLKEKPRTGRPPLLTPKQREQLSQYIKDKAHDTQGGRLTGADIHAYIVKEFGKYYHPDSIYYLLNHMGFAWITSRSKHPQQSQAIQEDFKKFKFETILKIPGHIALKNVDIWFQDEARFGQQNTTTRLWAERGTRPRAVKQQQFEYAYLFGSICPQKGIGEAIVVPWVNKDIMIEHLKQISSVTEKGRHAIVIMDGAGWHTEDIADDFQNISIIKLPPYSPELNPIEQVWSWLRQHYLANQSFSDYEDIVSKVCSAWNSFLECCFLECSTRVTKMCSRRWTDLTS</sequence>
<dbReference type="Pfam" id="PF13565">
    <property type="entry name" value="HTH_32"/>
    <property type="match status" value="1"/>
</dbReference>
<dbReference type="SUPFAM" id="SSF46689">
    <property type="entry name" value="Homeodomain-like"/>
    <property type="match status" value="1"/>
</dbReference>
<dbReference type="InterPro" id="IPR047655">
    <property type="entry name" value="Transpos_IS630-like"/>
</dbReference>
<accession>A0A850QXX1</accession>
<dbReference type="InterPro" id="IPR036397">
    <property type="entry name" value="RNaseH_sf"/>
</dbReference>
<dbReference type="GO" id="GO:0003676">
    <property type="term" value="F:nucleic acid binding"/>
    <property type="evidence" value="ECO:0007669"/>
    <property type="project" value="InterPro"/>
</dbReference>
<evidence type="ECO:0000313" key="2">
    <source>
        <dbReference type="EMBL" id="NVP02634.1"/>
    </source>
</evidence>
<name>A0A850QXX1_PHODD</name>
<protein>
    <submittedName>
        <fullName evidence="2">IS630 family transposase</fullName>
    </submittedName>
</protein>
<dbReference type="Gene3D" id="3.30.420.10">
    <property type="entry name" value="Ribonuclease H-like superfamily/Ribonuclease H"/>
    <property type="match status" value="1"/>
</dbReference>
<dbReference type="PANTHER" id="PTHR46564">
    <property type="entry name" value="TRANSPOSASE"/>
    <property type="match status" value="1"/>
</dbReference>
<dbReference type="InterPro" id="IPR009057">
    <property type="entry name" value="Homeodomain-like_sf"/>
</dbReference>
<dbReference type="InterPro" id="IPR038717">
    <property type="entry name" value="Tc1-like_DDE_dom"/>
</dbReference>
<dbReference type="Pfam" id="PF13358">
    <property type="entry name" value="DDE_3"/>
    <property type="match status" value="1"/>
</dbReference>
<feature type="domain" description="Tc1-like transposase DDE" evidence="1">
    <location>
        <begin position="174"/>
        <end position="313"/>
    </location>
</feature>
<reference evidence="2 3" key="1">
    <citation type="submission" date="2020-06" db="EMBL/GenBank/DDBJ databases">
        <title>Photobacterium damselae subsp. damselae comparative genomics.</title>
        <authorList>
            <person name="Osorio C.R."/>
        </authorList>
    </citation>
    <scope>NUCLEOTIDE SEQUENCE [LARGE SCALE GENOMIC DNA]</scope>
    <source>
        <strain evidence="2 3">TW250/03</strain>
    </source>
</reference>
<comment type="caution">
    <text evidence="2">The sequence shown here is derived from an EMBL/GenBank/DDBJ whole genome shotgun (WGS) entry which is preliminary data.</text>
</comment>
<dbReference type="EMBL" id="JABXOR010001330">
    <property type="protein sequence ID" value="NVP02634.1"/>
    <property type="molecule type" value="Genomic_DNA"/>
</dbReference>
<dbReference type="PANTHER" id="PTHR46564:SF1">
    <property type="entry name" value="TRANSPOSASE"/>
    <property type="match status" value="1"/>
</dbReference>
<dbReference type="Proteomes" id="UP000533429">
    <property type="component" value="Unassembled WGS sequence"/>
</dbReference>
<dbReference type="AlphaFoldDB" id="A0A850QXX1"/>
<organism evidence="2 3">
    <name type="scientific">Photobacterium damselae subsp. damselae</name>
    <name type="common">Listonella damsela</name>
    <dbReference type="NCBI Taxonomy" id="85581"/>
    <lineage>
        <taxon>Bacteria</taxon>
        <taxon>Pseudomonadati</taxon>
        <taxon>Pseudomonadota</taxon>
        <taxon>Gammaproteobacteria</taxon>
        <taxon>Vibrionales</taxon>
        <taxon>Vibrionaceae</taxon>
        <taxon>Photobacterium</taxon>
    </lineage>
</organism>
<evidence type="ECO:0000259" key="1">
    <source>
        <dbReference type="Pfam" id="PF13358"/>
    </source>
</evidence>
<evidence type="ECO:0000313" key="3">
    <source>
        <dbReference type="Proteomes" id="UP000533429"/>
    </source>
</evidence>
<gene>
    <name evidence="2" type="ORF">HWA77_20700</name>
</gene>
<dbReference type="NCBIfam" id="NF033545">
    <property type="entry name" value="transpos_IS630"/>
    <property type="match status" value="1"/>
</dbReference>